<dbReference type="GO" id="GO:0008652">
    <property type="term" value="P:amino acid biosynthetic process"/>
    <property type="evidence" value="ECO:0007669"/>
    <property type="project" value="UniProtKB-UniRule"/>
</dbReference>
<protein>
    <recommendedName>
        <fullName evidence="1 3">chorismate mutase</fullName>
        <ecNumber evidence="1 3">5.4.99.5</ecNumber>
    </recommendedName>
</protein>
<dbReference type="PANTHER" id="PTHR21164:SF0">
    <property type="entry name" value="CHORISMATE MUTASE AROH"/>
    <property type="match status" value="1"/>
</dbReference>
<feature type="binding site" evidence="2">
    <location>
        <position position="6"/>
    </location>
    <ligand>
        <name>prephenate</name>
        <dbReference type="ChEBI" id="CHEBI:29934"/>
    </ligand>
</feature>
<evidence type="ECO:0000256" key="1">
    <source>
        <dbReference type="NCBIfam" id="TIGR01796"/>
    </source>
</evidence>
<comment type="catalytic activity">
    <reaction evidence="3">
        <text>chorismate = prephenate</text>
        <dbReference type="Rhea" id="RHEA:13897"/>
        <dbReference type="ChEBI" id="CHEBI:29748"/>
        <dbReference type="ChEBI" id="CHEBI:29934"/>
        <dbReference type="EC" id="5.4.99.5"/>
    </reaction>
</comment>
<dbReference type="NCBIfam" id="TIGR01796">
    <property type="entry name" value="CM_mono_aroH"/>
    <property type="match status" value="1"/>
</dbReference>
<keyword evidence="5" id="KW-1185">Reference proteome</keyword>
<dbReference type="Proteomes" id="UP001199631">
    <property type="component" value="Unassembled WGS sequence"/>
</dbReference>
<dbReference type="EMBL" id="JAIFZM010000004">
    <property type="protein sequence ID" value="MCG3418849.1"/>
    <property type="molecule type" value="Genomic_DNA"/>
</dbReference>
<dbReference type="SUPFAM" id="SSF55298">
    <property type="entry name" value="YjgF-like"/>
    <property type="match status" value="1"/>
</dbReference>
<accession>A0AAW5B6K8</accession>
<evidence type="ECO:0000256" key="2">
    <source>
        <dbReference type="PIRSR" id="PIRSR005965-1"/>
    </source>
</evidence>
<evidence type="ECO:0000313" key="5">
    <source>
        <dbReference type="Proteomes" id="UP001199631"/>
    </source>
</evidence>
<dbReference type="GO" id="GO:0046417">
    <property type="term" value="P:chorismate metabolic process"/>
    <property type="evidence" value="ECO:0007669"/>
    <property type="project" value="TreeGrafter"/>
</dbReference>
<evidence type="ECO:0000313" key="4">
    <source>
        <dbReference type="EMBL" id="MCG3418849.1"/>
    </source>
</evidence>
<comment type="caution">
    <text evidence="4">The sequence shown here is derived from an EMBL/GenBank/DDBJ whole genome shotgun (WGS) entry which is preliminary data.</text>
</comment>
<sequence length="124" mass="13785">MTRGIRGATTVVQNEATTIIEETRRLIEEMVTANNIAPEDISHVFISVTQDLNATFPAKGLRELPGYTYVPVMCMSEIDVPGSLTNCIRVMMVANIKTDQSRINHIFHNEAIKLRPDLTEKGGL</sequence>
<dbReference type="CDD" id="cd02185">
    <property type="entry name" value="AroH"/>
    <property type="match status" value="1"/>
</dbReference>
<dbReference type="Pfam" id="PF07736">
    <property type="entry name" value="CM_1"/>
    <property type="match status" value="1"/>
</dbReference>
<name>A0AAW5B6K8_9BACI</name>
<keyword evidence="2 3" id="KW-0057">Aromatic amino acid biosynthesis</keyword>
<dbReference type="RefSeq" id="WP_036572818.1">
    <property type="nucleotide sequence ID" value="NZ_JAIFZM010000004.1"/>
</dbReference>
<dbReference type="PROSITE" id="PS51167">
    <property type="entry name" value="CHORISMATE_MUT_1"/>
    <property type="match status" value="1"/>
</dbReference>
<gene>
    <name evidence="4" type="primary">aroH</name>
    <name evidence="4" type="ORF">K3T81_06790</name>
</gene>
<dbReference type="PANTHER" id="PTHR21164">
    <property type="entry name" value="CHORISMATE MUTASE"/>
    <property type="match status" value="1"/>
</dbReference>
<dbReference type="AlphaFoldDB" id="A0AAW5B6K8"/>
<keyword evidence="3 4" id="KW-0413">Isomerase</keyword>
<dbReference type="Gene3D" id="3.30.1330.40">
    <property type="entry name" value="RutC-like"/>
    <property type="match status" value="1"/>
</dbReference>
<dbReference type="GO" id="GO:0009073">
    <property type="term" value="P:aromatic amino acid family biosynthetic process"/>
    <property type="evidence" value="ECO:0007669"/>
    <property type="project" value="UniProtKB-UniRule"/>
</dbReference>
<dbReference type="InterPro" id="IPR008243">
    <property type="entry name" value="Chorismate_mutase_AroH"/>
</dbReference>
<proteinExistence type="predicted"/>
<keyword evidence="2 3" id="KW-0028">Amino-acid biosynthesis</keyword>
<dbReference type="InterPro" id="IPR035959">
    <property type="entry name" value="RutC-like_sf"/>
</dbReference>
<feature type="binding site" evidence="2">
    <location>
        <position position="89"/>
    </location>
    <ligand>
        <name>prephenate</name>
        <dbReference type="ChEBI" id="CHEBI:29934"/>
    </ligand>
</feature>
<reference evidence="4 5" key="1">
    <citation type="journal article" date="2022" name="Evol. Bioinform. Online">
        <title>Draft Genome Sequence of Oceanobacillus jordanicus Strain GSFE11, a Halotolerant Plant Growth-Promoting Bacterial Endophyte Isolated From the Jordan Valley.</title>
        <authorList>
            <person name="Alhindi T."/>
            <person name="Albdaiwi R."/>
        </authorList>
    </citation>
    <scope>NUCLEOTIDE SEQUENCE [LARGE SCALE GENOMIC DNA]</scope>
    <source>
        <strain evidence="4 5">GSFE11</strain>
    </source>
</reference>
<dbReference type="PIRSF" id="PIRSF005965">
    <property type="entry name" value="Chor_mut_AroH"/>
    <property type="match status" value="1"/>
</dbReference>
<evidence type="ECO:0000256" key="3">
    <source>
        <dbReference type="PROSITE-ProRule" id="PRU00514"/>
    </source>
</evidence>
<dbReference type="GO" id="GO:0004106">
    <property type="term" value="F:chorismate mutase activity"/>
    <property type="evidence" value="ECO:0007669"/>
    <property type="project" value="UniProtKB-UniRule"/>
</dbReference>
<organism evidence="4 5">
    <name type="scientific">Oceanobacillus jordanicus</name>
    <dbReference type="NCBI Taxonomy" id="2867266"/>
    <lineage>
        <taxon>Bacteria</taxon>
        <taxon>Bacillati</taxon>
        <taxon>Bacillota</taxon>
        <taxon>Bacilli</taxon>
        <taxon>Bacillales</taxon>
        <taxon>Bacillaceae</taxon>
        <taxon>Oceanobacillus</taxon>
    </lineage>
</organism>
<dbReference type="EC" id="5.4.99.5" evidence="1 3"/>